<dbReference type="AlphaFoldDB" id="A0A2S5T2X9"/>
<feature type="domain" description="YCII-related" evidence="2">
    <location>
        <begin position="19"/>
        <end position="109"/>
    </location>
</feature>
<dbReference type="PANTHER" id="PTHR35174:SF3">
    <property type="entry name" value="BLL7171 PROTEIN"/>
    <property type="match status" value="1"/>
</dbReference>
<dbReference type="OrthoDB" id="9807535at2"/>
<reference evidence="4 6" key="2">
    <citation type="submission" date="2019-03" db="EMBL/GenBank/DDBJ databases">
        <title>Genomic Encyclopedia of Type Strains, Phase IV (KMG-IV): sequencing the most valuable type-strain genomes for metagenomic binning, comparative biology and taxonomic classification.</title>
        <authorList>
            <person name="Goeker M."/>
        </authorList>
    </citation>
    <scope>NUCLEOTIDE SEQUENCE [LARGE SCALE GENOMIC DNA]</scope>
    <source>
        <strain evidence="4 6">DSM 15264</strain>
    </source>
</reference>
<dbReference type="Proteomes" id="UP000294772">
    <property type="component" value="Unassembled WGS sequence"/>
</dbReference>
<dbReference type="EMBL" id="PSNY01000013">
    <property type="protein sequence ID" value="PPE69345.1"/>
    <property type="molecule type" value="Genomic_DNA"/>
</dbReference>
<dbReference type="PANTHER" id="PTHR35174">
    <property type="entry name" value="BLL7171 PROTEIN-RELATED"/>
    <property type="match status" value="1"/>
</dbReference>
<evidence type="ECO:0000256" key="1">
    <source>
        <dbReference type="ARBA" id="ARBA00007689"/>
    </source>
</evidence>
<name>A0A2S5T2X9_9BURK</name>
<dbReference type="Proteomes" id="UP000239406">
    <property type="component" value="Unassembled WGS sequence"/>
</dbReference>
<keyword evidence="5" id="KW-1185">Reference proteome</keyword>
<dbReference type="SUPFAM" id="SSF54909">
    <property type="entry name" value="Dimeric alpha+beta barrel"/>
    <property type="match status" value="1"/>
</dbReference>
<sequence length="129" mass="14503">MSEDKRPQEFLVLSRGQWDAQLPPERIQQAIDEFYAWHDRLVAQGRMKSGQRLQPATRLVTRHGVIDGPYTEAKEIVGGYWFFVAGSLDEAVELACQNPCLACGLSMEVRPVDPERASAWAVTCETPAR</sequence>
<evidence type="ECO:0000313" key="4">
    <source>
        <dbReference type="EMBL" id="TCP04120.1"/>
    </source>
</evidence>
<proteinExistence type="inferred from homology"/>
<dbReference type="Gene3D" id="3.30.70.1060">
    <property type="entry name" value="Dimeric alpha+beta barrel"/>
    <property type="match status" value="1"/>
</dbReference>
<accession>A0A2S5T2X9</accession>
<evidence type="ECO:0000313" key="6">
    <source>
        <dbReference type="Proteomes" id="UP000294772"/>
    </source>
</evidence>
<evidence type="ECO:0000313" key="3">
    <source>
        <dbReference type="EMBL" id="PPE69345.1"/>
    </source>
</evidence>
<comment type="caution">
    <text evidence="3">The sequence shown here is derived from an EMBL/GenBank/DDBJ whole genome shotgun (WGS) entry which is preliminary data.</text>
</comment>
<dbReference type="EMBL" id="SLXF01000011">
    <property type="protein sequence ID" value="TCP04120.1"/>
    <property type="molecule type" value="Genomic_DNA"/>
</dbReference>
<gene>
    <name evidence="3" type="ORF">C1702_12680</name>
    <name evidence="4" type="ORF">EV676_11121</name>
</gene>
<protein>
    <recommendedName>
        <fullName evidence="2">YCII-related domain-containing protein</fullName>
    </recommendedName>
</protein>
<evidence type="ECO:0000259" key="2">
    <source>
        <dbReference type="Pfam" id="PF03795"/>
    </source>
</evidence>
<comment type="similarity">
    <text evidence="1">Belongs to the YciI family.</text>
</comment>
<dbReference type="RefSeq" id="WP_104358078.1">
    <property type="nucleotide sequence ID" value="NZ_CALFFA010000048.1"/>
</dbReference>
<dbReference type="Pfam" id="PF03795">
    <property type="entry name" value="YCII"/>
    <property type="match status" value="1"/>
</dbReference>
<dbReference type="InterPro" id="IPR005545">
    <property type="entry name" value="YCII"/>
</dbReference>
<evidence type="ECO:0000313" key="5">
    <source>
        <dbReference type="Proteomes" id="UP000239406"/>
    </source>
</evidence>
<reference evidence="3 5" key="1">
    <citation type="submission" date="2018-02" db="EMBL/GenBank/DDBJ databases">
        <title>Reclassifiation of [Polyangium] brachysporum DSM 7029 as Guopingzhaonella breviflexa gen. nov., sp. nov., a member of the family Comamonadaceae.</title>
        <authorList>
            <person name="Tang B."/>
        </authorList>
    </citation>
    <scope>NUCLEOTIDE SEQUENCE [LARGE SCALE GENOMIC DNA]</scope>
    <source>
        <strain evidence="3 5">DSM 15344</strain>
    </source>
</reference>
<dbReference type="InterPro" id="IPR011008">
    <property type="entry name" value="Dimeric_a/b-barrel"/>
</dbReference>
<organism evidence="3 5">
    <name type="scientific">Caldimonas thermodepolymerans</name>
    <dbReference type="NCBI Taxonomy" id="215580"/>
    <lineage>
        <taxon>Bacteria</taxon>
        <taxon>Pseudomonadati</taxon>
        <taxon>Pseudomonadota</taxon>
        <taxon>Betaproteobacteria</taxon>
        <taxon>Burkholderiales</taxon>
        <taxon>Sphaerotilaceae</taxon>
        <taxon>Caldimonas</taxon>
    </lineage>
</organism>